<feature type="signal peptide" evidence="1">
    <location>
        <begin position="1"/>
        <end position="20"/>
    </location>
</feature>
<dbReference type="PANTHER" id="PTHR35362:SF1">
    <property type="entry name" value="SKICH DOMAIN-CONTAINING PROTEIN"/>
    <property type="match status" value="1"/>
</dbReference>
<dbReference type="KEGG" id="spu:579608"/>
<keyword evidence="1" id="KW-0732">Signal</keyword>
<dbReference type="SUPFAM" id="SSF89372">
    <property type="entry name" value="Fucose-specific lectin"/>
    <property type="match status" value="1"/>
</dbReference>
<reference evidence="3" key="1">
    <citation type="submission" date="2015-02" db="EMBL/GenBank/DDBJ databases">
        <title>Genome sequencing for Strongylocentrotus purpuratus.</title>
        <authorList>
            <person name="Murali S."/>
            <person name="Liu Y."/>
            <person name="Vee V."/>
            <person name="English A."/>
            <person name="Wang M."/>
            <person name="Skinner E."/>
            <person name="Han Y."/>
            <person name="Muzny D.M."/>
            <person name="Worley K.C."/>
            <person name="Gibbs R.A."/>
        </authorList>
    </citation>
    <scope>NUCLEOTIDE SEQUENCE</scope>
</reference>
<protein>
    <submittedName>
        <fullName evidence="2">Uncharacterized protein</fullName>
    </submittedName>
</protein>
<dbReference type="GeneID" id="579608"/>
<evidence type="ECO:0000313" key="2">
    <source>
        <dbReference type="EnsemblMetazoa" id="XP_800047"/>
    </source>
</evidence>
<sequence length="668" mass="74298">MEFLFFVFLLLIGTLSTCLGSLSPSRLCVIENRVGTHRGMLAFRSVTPVAVQISYGNSEASSAGWSPWKTLGAPLASQPMSNPVCEHTDRNQTQIFVQASNGQVYSAVQDAVEFLKFSPWKKVGSNTIPVTEPKRSILVDSVSAYWYGKELMVFARSISSNASQLYWCKGNSTSFGSWSRLGGTAILGTDVTLMKNPYSTKYEAFMISPSGRMHRTWQHDAKSFADWTAMDFAPTFSTISRPDAEIMGYSIFNGKLMVGGVGEDNYIHRCSQSTCDGVDNPWGYCTWGSWYQTGGKIPFTLGGVQNNFAMSRNVHFGVEIFGVQDTTGQLWQAWQLDRDASWNTWSKIPQDLSKAAFINNPYITVNKGGWWMAYGLNASNQVVVMEPARSLNVTPDSVAWGTNLSVSWSVAVDEATNMDWVAIFPSGANDDEYVDYRYVQGTLNPGKYPVRAGNASMASYLPNGSYQVRYLVNKKYVSIVETYITYYNESQESDLLQLYQGIFTGLGAFNKGIGECVNDSLLTVEKFQAAFDAFENAQIYEGLQLLGTALQDVAYTLKECEEIYIAVQLESFIKDLVECTESDCTKFVVDLLEEIIILYVNEYEIYGDIKGASNSFNLLEAYQQGGLCIGRLVKACLGIVPPGKDYGRRKDVNKIGLEHLKWSKVDRV</sequence>
<dbReference type="CDD" id="cd22954">
    <property type="entry name" value="PLL_lectin"/>
    <property type="match status" value="1"/>
</dbReference>
<organism evidence="2 3">
    <name type="scientific">Strongylocentrotus purpuratus</name>
    <name type="common">Purple sea urchin</name>
    <dbReference type="NCBI Taxonomy" id="7668"/>
    <lineage>
        <taxon>Eukaryota</taxon>
        <taxon>Metazoa</taxon>
        <taxon>Echinodermata</taxon>
        <taxon>Eleutherozoa</taxon>
        <taxon>Echinozoa</taxon>
        <taxon>Echinoidea</taxon>
        <taxon>Euechinoidea</taxon>
        <taxon>Echinacea</taxon>
        <taxon>Camarodonta</taxon>
        <taxon>Echinidea</taxon>
        <taxon>Strongylocentrotidae</taxon>
        <taxon>Strongylocentrotus</taxon>
    </lineage>
</organism>
<feature type="chain" id="PRO_5029806021" evidence="1">
    <location>
        <begin position="21"/>
        <end position="668"/>
    </location>
</feature>
<dbReference type="OrthoDB" id="10000543at2759"/>
<reference evidence="2" key="2">
    <citation type="submission" date="2021-01" db="UniProtKB">
        <authorList>
            <consortium name="EnsemblMetazoa"/>
        </authorList>
    </citation>
    <scope>IDENTIFICATION</scope>
</reference>
<dbReference type="Proteomes" id="UP000007110">
    <property type="component" value="Unassembled WGS sequence"/>
</dbReference>
<evidence type="ECO:0000313" key="3">
    <source>
        <dbReference type="Proteomes" id="UP000007110"/>
    </source>
</evidence>
<accession>A0A7M7RGV1</accession>
<dbReference type="AlphaFoldDB" id="A0A7M7RGV1"/>
<evidence type="ECO:0000256" key="1">
    <source>
        <dbReference type="SAM" id="SignalP"/>
    </source>
</evidence>
<dbReference type="RefSeq" id="XP_800047.3">
    <property type="nucleotide sequence ID" value="XM_794954.5"/>
</dbReference>
<dbReference type="InParanoid" id="A0A7M7RGV1"/>
<keyword evidence="3" id="KW-1185">Reference proteome</keyword>
<name>A0A7M7RGV1_STRPU</name>
<proteinExistence type="predicted"/>
<dbReference type="PANTHER" id="PTHR35362">
    <property type="entry name" value="ANK_REP_REGION DOMAIN-CONTAINING PROTEIN"/>
    <property type="match status" value="1"/>
</dbReference>
<dbReference type="CDD" id="cd22935">
    <property type="entry name" value="SctA-like"/>
    <property type="match status" value="1"/>
</dbReference>
<dbReference type="OMA" id="WGYCTWG"/>
<dbReference type="EnsemblMetazoa" id="XM_794954">
    <property type="protein sequence ID" value="XP_800047"/>
    <property type="gene ID" value="LOC579608"/>
</dbReference>